<keyword evidence="2" id="KW-1185">Reference proteome</keyword>
<name>A0ACB9URX9_9CETA</name>
<dbReference type="EMBL" id="CM043037">
    <property type="protein sequence ID" value="KAI4578289.1"/>
    <property type="molecule type" value="Genomic_DNA"/>
</dbReference>
<gene>
    <name evidence="1" type="ORF">MJG53_011144</name>
</gene>
<dbReference type="Proteomes" id="UP001057279">
    <property type="component" value="Linkage Group LG12"/>
</dbReference>
<protein>
    <submittedName>
        <fullName evidence="1">Uncharacterized protein</fullName>
    </submittedName>
</protein>
<sequence>MKAVNAELTAIALCRVDVGVGGLRQAPTAPSTRCAVLPCAPPPVLCLYGCYVHSSIIPTFHRRCYWLLQVVKILPSNAGGTDLIPGRGTKIPHAEE</sequence>
<accession>A0ACB9URX9</accession>
<comment type="caution">
    <text evidence="1">The sequence shown here is derived from an EMBL/GenBank/DDBJ whole genome shotgun (WGS) entry which is preliminary data.</text>
</comment>
<evidence type="ECO:0000313" key="2">
    <source>
        <dbReference type="Proteomes" id="UP001057279"/>
    </source>
</evidence>
<proteinExistence type="predicted"/>
<evidence type="ECO:0000313" key="1">
    <source>
        <dbReference type="EMBL" id="KAI4578289.1"/>
    </source>
</evidence>
<reference evidence="1" key="1">
    <citation type="submission" date="2022-03" db="EMBL/GenBank/DDBJ databases">
        <title>Genomic analyses of argali, domestic sheep and their hybrids provide insights into chromosomal evolution, heterosis and genetic basis of agronomic traits.</title>
        <authorList>
            <person name="Li M."/>
        </authorList>
    </citation>
    <scope>NUCLEOTIDE SEQUENCE</scope>
    <source>
        <strain evidence="1">F1 hybrid</strain>
    </source>
</reference>
<organism evidence="1 2">
    <name type="scientific">Ovis ammon polii x Ovis aries</name>
    <dbReference type="NCBI Taxonomy" id="2918886"/>
    <lineage>
        <taxon>Eukaryota</taxon>
        <taxon>Metazoa</taxon>
        <taxon>Chordata</taxon>
        <taxon>Craniata</taxon>
        <taxon>Vertebrata</taxon>
        <taxon>Euteleostomi</taxon>
        <taxon>Mammalia</taxon>
        <taxon>Eutheria</taxon>
        <taxon>Laurasiatheria</taxon>
        <taxon>Artiodactyla</taxon>
        <taxon>Ruminantia</taxon>
        <taxon>Pecora</taxon>
        <taxon>Bovidae</taxon>
        <taxon>Caprinae</taxon>
        <taxon>Ovis</taxon>
    </lineage>
</organism>